<proteinExistence type="predicted"/>
<feature type="compositionally biased region" description="Basic and acidic residues" evidence="1">
    <location>
        <begin position="61"/>
        <end position="71"/>
    </location>
</feature>
<evidence type="ECO:0000313" key="2">
    <source>
        <dbReference type="EMBL" id="MED6155969.1"/>
    </source>
</evidence>
<protein>
    <submittedName>
        <fullName evidence="2">Uncharacterized protein</fullName>
    </submittedName>
</protein>
<accession>A0ABU6U5C4</accession>
<feature type="region of interest" description="Disordered" evidence="1">
    <location>
        <begin position="1"/>
        <end position="86"/>
    </location>
</feature>
<gene>
    <name evidence="2" type="ORF">PIB30_010314</name>
</gene>
<dbReference type="EMBL" id="JASCZI010120853">
    <property type="protein sequence ID" value="MED6155969.1"/>
    <property type="molecule type" value="Genomic_DNA"/>
</dbReference>
<reference evidence="2 3" key="1">
    <citation type="journal article" date="2023" name="Plants (Basel)">
        <title>Bridging the Gap: Combining Genomics and Transcriptomics Approaches to Understand Stylosanthes scabra, an Orphan Legume from the Brazilian Caatinga.</title>
        <authorList>
            <person name="Ferreira-Neto J.R.C."/>
            <person name="da Silva M.D."/>
            <person name="Binneck E."/>
            <person name="de Melo N.F."/>
            <person name="da Silva R.H."/>
            <person name="de Melo A.L.T.M."/>
            <person name="Pandolfi V."/>
            <person name="Bustamante F.O."/>
            <person name="Brasileiro-Vidal A.C."/>
            <person name="Benko-Iseppon A.M."/>
        </authorList>
    </citation>
    <scope>NUCLEOTIDE SEQUENCE [LARGE SCALE GENOMIC DNA]</scope>
    <source>
        <tissue evidence="2">Leaves</tissue>
    </source>
</reference>
<evidence type="ECO:0000313" key="3">
    <source>
        <dbReference type="Proteomes" id="UP001341840"/>
    </source>
</evidence>
<keyword evidence="3" id="KW-1185">Reference proteome</keyword>
<comment type="caution">
    <text evidence="2">The sequence shown here is derived from an EMBL/GenBank/DDBJ whole genome shotgun (WGS) entry which is preliminary data.</text>
</comment>
<name>A0ABU6U5C4_9FABA</name>
<organism evidence="2 3">
    <name type="scientific">Stylosanthes scabra</name>
    <dbReference type="NCBI Taxonomy" id="79078"/>
    <lineage>
        <taxon>Eukaryota</taxon>
        <taxon>Viridiplantae</taxon>
        <taxon>Streptophyta</taxon>
        <taxon>Embryophyta</taxon>
        <taxon>Tracheophyta</taxon>
        <taxon>Spermatophyta</taxon>
        <taxon>Magnoliopsida</taxon>
        <taxon>eudicotyledons</taxon>
        <taxon>Gunneridae</taxon>
        <taxon>Pentapetalae</taxon>
        <taxon>rosids</taxon>
        <taxon>fabids</taxon>
        <taxon>Fabales</taxon>
        <taxon>Fabaceae</taxon>
        <taxon>Papilionoideae</taxon>
        <taxon>50 kb inversion clade</taxon>
        <taxon>dalbergioids sensu lato</taxon>
        <taxon>Dalbergieae</taxon>
        <taxon>Pterocarpus clade</taxon>
        <taxon>Stylosanthes</taxon>
    </lineage>
</organism>
<evidence type="ECO:0000256" key="1">
    <source>
        <dbReference type="SAM" id="MobiDB-lite"/>
    </source>
</evidence>
<sequence length="106" mass="11698">MEISHQKTLGRVPPGQHGRAPVRSSGSGRDGSDTRVNRSGSWSKHGQRRWIPVNTRVNTGSDRRAGVEKSMRKAKKNIGSKDGIEKACESGGLTKEARMRSREMEL</sequence>
<dbReference type="Proteomes" id="UP001341840">
    <property type="component" value="Unassembled WGS sequence"/>
</dbReference>